<evidence type="ECO:0000313" key="3">
    <source>
        <dbReference type="Proteomes" id="UP000261500"/>
    </source>
</evidence>
<feature type="compositionally biased region" description="Polar residues" evidence="1">
    <location>
        <begin position="21"/>
        <end position="30"/>
    </location>
</feature>
<reference evidence="2" key="1">
    <citation type="submission" date="2025-08" db="UniProtKB">
        <authorList>
            <consortium name="Ensembl"/>
        </authorList>
    </citation>
    <scope>IDENTIFICATION</scope>
</reference>
<reference evidence="2" key="2">
    <citation type="submission" date="2025-09" db="UniProtKB">
        <authorList>
            <consortium name="Ensembl"/>
        </authorList>
    </citation>
    <scope>IDENTIFICATION</scope>
</reference>
<dbReference type="Proteomes" id="UP000261500">
    <property type="component" value="Unplaced"/>
</dbReference>
<protein>
    <submittedName>
        <fullName evidence="2">Uncharacterized protein</fullName>
    </submittedName>
</protein>
<evidence type="ECO:0000256" key="1">
    <source>
        <dbReference type="SAM" id="MobiDB-lite"/>
    </source>
</evidence>
<evidence type="ECO:0000313" key="2">
    <source>
        <dbReference type="Ensembl" id="ENSPLAP00000030933.1"/>
    </source>
</evidence>
<sequence>ISGSMSSRGPERKHRAALFRSPTSSSNSEANTEDGRWIVASFSTSFSSSSSLISEAPLLKCEGPAVTSSEGPDASFRCCR</sequence>
<name>A0A3B3W0N5_9TELE</name>
<dbReference type="GeneTree" id="ENSGT00940000177040"/>
<proteinExistence type="predicted"/>
<organism evidence="2 3">
    <name type="scientific">Poecilia latipinna</name>
    <name type="common">sailfin molly</name>
    <dbReference type="NCBI Taxonomy" id="48699"/>
    <lineage>
        <taxon>Eukaryota</taxon>
        <taxon>Metazoa</taxon>
        <taxon>Chordata</taxon>
        <taxon>Craniata</taxon>
        <taxon>Vertebrata</taxon>
        <taxon>Euteleostomi</taxon>
        <taxon>Actinopterygii</taxon>
        <taxon>Neopterygii</taxon>
        <taxon>Teleostei</taxon>
        <taxon>Neoteleostei</taxon>
        <taxon>Acanthomorphata</taxon>
        <taxon>Ovalentaria</taxon>
        <taxon>Atherinomorphae</taxon>
        <taxon>Cyprinodontiformes</taxon>
        <taxon>Poeciliidae</taxon>
        <taxon>Poeciliinae</taxon>
        <taxon>Poecilia</taxon>
    </lineage>
</organism>
<dbReference type="AlphaFoldDB" id="A0A3B3W0N5"/>
<dbReference type="Ensembl" id="ENSPLAT00000031652.1">
    <property type="protein sequence ID" value="ENSPLAP00000030933.1"/>
    <property type="gene ID" value="ENSPLAG00000000476.1"/>
</dbReference>
<keyword evidence="3" id="KW-1185">Reference proteome</keyword>
<feature type="region of interest" description="Disordered" evidence="1">
    <location>
        <begin position="1"/>
        <end position="33"/>
    </location>
</feature>
<accession>A0A3B3W0N5</accession>